<comment type="catalytic activity">
    <reaction evidence="10">
        <text>(3R,6R)-3-hydroxy-10'-apo-alpha-carotenal + O2 = (3R,6R)-hydroxy-alpha-ionone + 4,9-dimethyldodeca-2,4,6,8,10-pentaenedial</text>
        <dbReference type="Rhea" id="RHEA:68436"/>
        <dbReference type="ChEBI" id="CHEBI:15379"/>
        <dbReference type="ChEBI" id="CHEBI:53171"/>
        <dbReference type="ChEBI" id="CHEBI:177903"/>
        <dbReference type="ChEBI" id="CHEBI:177904"/>
    </reaction>
    <physiologicalReaction direction="left-to-right" evidence="10">
        <dbReference type="Rhea" id="RHEA:68437"/>
    </physiologicalReaction>
</comment>
<evidence type="ECO:0000313" key="25">
    <source>
        <dbReference type="Ensembl" id="ENSSMRP00000027631.1"/>
    </source>
</evidence>
<evidence type="ECO:0000256" key="6">
    <source>
        <dbReference type="ARBA" id="ARBA00023004"/>
    </source>
</evidence>
<protein>
    <recommendedName>
        <fullName evidence="12">Carotenoid-cleaving dioxygenase, mitochondrial</fullName>
        <ecNumber evidence="11">1.13.11.71</ecNumber>
    </recommendedName>
</protein>
<evidence type="ECO:0000256" key="19">
    <source>
        <dbReference type="ARBA" id="ARBA00048862"/>
    </source>
</evidence>
<evidence type="ECO:0000256" key="15">
    <source>
        <dbReference type="ARBA" id="ARBA00047747"/>
    </source>
</evidence>
<comment type="function">
    <text evidence="13">Broad specificity mitochondrial dioxygenase that mediates the asymmetric oxidative cleavage of carotenoids. Cleaves carotenes (pure hydrocarbon carotenoids) such as all-trans-beta-carotene and lycopene as well as xanthophylls (oxygenated carotenoids) such as zeaxanthin, lutein and beta-cryptoxanthin at both the 9,10 and the 9',10' carbon-carbon double bond. Through its function in carotenoids metabolism regulates oxidative stress and the production of important signaling molecules.</text>
</comment>
<dbReference type="OMA" id="WHIGDYN"/>
<comment type="subcellular location">
    <subcellularLocation>
        <location evidence="1">Mitochondrion</location>
    </subcellularLocation>
</comment>
<evidence type="ECO:0000256" key="12">
    <source>
        <dbReference type="ARBA" id="ARBA00040536"/>
    </source>
</evidence>
<evidence type="ECO:0000256" key="7">
    <source>
        <dbReference type="ARBA" id="ARBA00023098"/>
    </source>
</evidence>
<reference evidence="25" key="1">
    <citation type="submission" date="2025-08" db="UniProtKB">
        <authorList>
            <consortium name="Ensembl"/>
        </authorList>
    </citation>
    <scope>IDENTIFICATION</scope>
</reference>
<evidence type="ECO:0000256" key="11">
    <source>
        <dbReference type="ARBA" id="ARBA00038847"/>
    </source>
</evidence>
<evidence type="ECO:0000256" key="3">
    <source>
        <dbReference type="ARBA" id="ARBA00022723"/>
    </source>
</evidence>
<evidence type="ECO:0000256" key="4">
    <source>
        <dbReference type="ARBA" id="ARBA00022964"/>
    </source>
</evidence>
<feature type="binding site" evidence="23">
    <location>
        <position position="219"/>
    </location>
    <ligand>
        <name>Fe cation</name>
        <dbReference type="ChEBI" id="CHEBI:24875"/>
        <note>catalytic</note>
    </ligand>
</feature>
<keyword evidence="5" id="KW-0560">Oxidoreductase</keyword>
<feature type="binding site" evidence="23">
    <location>
        <position position="280"/>
    </location>
    <ligand>
        <name>Fe cation</name>
        <dbReference type="ChEBI" id="CHEBI:24875"/>
        <note>catalytic</note>
    </ligand>
</feature>
<reference evidence="25" key="2">
    <citation type="submission" date="2025-09" db="UniProtKB">
        <authorList>
            <consortium name="Ensembl"/>
        </authorList>
    </citation>
    <scope>IDENTIFICATION</scope>
</reference>
<dbReference type="GO" id="GO:0003834">
    <property type="term" value="F:beta-carotene 15,15'-dioxygenase activity"/>
    <property type="evidence" value="ECO:0007669"/>
    <property type="project" value="TreeGrafter"/>
</dbReference>
<keyword evidence="4" id="KW-0223">Dioxygenase</keyword>
<organism evidence="25 26">
    <name type="scientific">Salvator merianae</name>
    <name type="common">Argentine black and white tegu</name>
    <name type="synonym">Tupinambis merianae</name>
    <dbReference type="NCBI Taxonomy" id="96440"/>
    <lineage>
        <taxon>Eukaryota</taxon>
        <taxon>Metazoa</taxon>
        <taxon>Chordata</taxon>
        <taxon>Craniata</taxon>
        <taxon>Vertebrata</taxon>
        <taxon>Euteleostomi</taxon>
        <taxon>Lepidosauria</taxon>
        <taxon>Squamata</taxon>
        <taxon>Bifurcata</taxon>
        <taxon>Unidentata</taxon>
        <taxon>Episquamata</taxon>
        <taxon>Laterata</taxon>
        <taxon>Teiioidea</taxon>
        <taxon>Teiidae</taxon>
        <taxon>Salvator</taxon>
    </lineage>
</organism>
<evidence type="ECO:0000256" key="14">
    <source>
        <dbReference type="ARBA" id="ARBA00047577"/>
    </source>
</evidence>
<dbReference type="GO" id="GO:0016124">
    <property type="term" value="P:xanthophyll catabolic process"/>
    <property type="evidence" value="ECO:0007669"/>
    <property type="project" value="Ensembl"/>
</dbReference>
<dbReference type="Pfam" id="PF03055">
    <property type="entry name" value="RPE65"/>
    <property type="match status" value="1"/>
</dbReference>
<dbReference type="GO" id="GO:2000377">
    <property type="term" value="P:regulation of reactive oxygen species metabolic process"/>
    <property type="evidence" value="ECO:0007669"/>
    <property type="project" value="Ensembl"/>
</dbReference>
<comment type="catalytic activity">
    <reaction evidence="19">
        <text>lutein + O2 = (3R,6R)-3-hydroxy-10'-apo-alpha-carotenal + (3R)-hydroxy-beta-ionone</text>
        <dbReference type="Rhea" id="RHEA:68432"/>
        <dbReference type="ChEBI" id="CHEBI:15379"/>
        <dbReference type="ChEBI" id="CHEBI:28838"/>
        <dbReference type="ChEBI" id="CHEBI:53173"/>
        <dbReference type="ChEBI" id="CHEBI:177903"/>
    </reaction>
    <physiologicalReaction direction="left-to-right" evidence="19">
        <dbReference type="Rhea" id="RHEA:68433"/>
    </physiologicalReaction>
</comment>
<dbReference type="GO" id="GO:0102076">
    <property type="term" value="F:beta,beta-carotene-9',10'-cleaving oxygenase activity"/>
    <property type="evidence" value="ECO:0007669"/>
    <property type="project" value="UniProtKB-EC"/>
</dbReference>
<evidence type="ECO:0000313" key="26">
    <source>
        <dbReference type="Proteomes" id="UP000694421"/>
    </source>
</evidence>
<comment type="catalytic activity">
    <reaction evidence="20">
        <text>all-trans-beta-carotene + O2 = beta-ionone + all-trans-10'-apo-beta-carotenal</text>
        <dbReference type="Rhea" id="RHEA:26389"/>
        <dbReference type="ChEBI" id="CHEBI:15379"/>
        <dbReference type="ChEBI" id="CHEBI:17579"/>
        <dbReference type="ChEBI" id="CHEBI:32325"/>
        <dbReference type="ChEBI" id="CHEBI:53153"/>
        <dbReference type="EC" id="1.13.11.71"/>
    </reaction>
    <physiologicalReaction direction="left-to-right" evidence="20">
        <dbReference type="Rhea" id="RHEA:26390"/>
    </physiologicalReaction>
</comment>
<dbReference type="EC" id="1.13.11.71" evidence="11"/>
<comment type="catalytic activity">
    <reaction evidence="15">
        <text>5-cis-lycopene + O2 = 5-cis-10'-apo-lycopenal + (3E,5E)-6,10-dimethylundeca-3,5,9-trien-2-one</text>
        <dbReference type="Rhea" id="RHEA:68444"/>
        <dbReference type="ChEBI" id="CHEBI:15379"/>
        <dbReference type="ChEBI" id="CHEBI:67207"/>
        <dbReference type="ChEBI" id="CHEBI:177905"/>
        <dbReference type="ChEBI" id="CHEBI:177906"/>
    </reaction>
    <physiologicalReaction direction="left-to-right" evidence="15">
        <dbReference type="Rhea" id="RHEA:68445"/>
    </physiologicalReaction>
</comment>
<dbReference type="GO" id="GO:0016121">
    <property type="term" value="P:carotene catabolic process"/>
    <property type="evidence" value="ECO:0007669"/>
    <property type="project" value="Ensembl"/>
</dbReference>
<dbReference type="GeneTree" id="ENSGT00950000182913"/>
<evidence type="ECO:0000256" key="17">
    <source>
        <dbReference type="ARBA" id="ARBA00048043"/>
    </source>
</evidence>
<dbReference type="GO" id="GO:0010436">
    <property type="term" value="F:carotenoid dioxygenase activity"/>
    <property type="evidence" value="ECO:0007669"/>
    <property type="project" value="TreeGrafter"/>
</dbReference>
<evidence type="ECO:0000256" key="16">
    <source>
        <dbReference type="ARBA" id="ARBA00047865"/>
    </source>
</evidence>
<keyword evidence="26" id="KW-1185">Reference proteome</keyword>
<sequence length="577" mass="65926">MLSYIFSFISILFKNVVNFLWVLLQYIPESLAAHQKQPQITFRNQKGLDCIAPLISTVEETPQAIQTKIKGNIPQWLKGKLLRNGPGKYEFGRDKYAHWFDGMALMHQFEIDGSVVKYRSKFLRSDAYMENSQNNRIMVSEFGTIAIPDPCKTIFERFMSRFEMPKITDNCNVNFVVYKGDYYVSTETNFMHKVDLEKLESKEKVDWTKYIAVNGATAHPHYDPDGTSYNMGNSFGKHGSSYNIICVPPQKTGPSDSSLEGAKVVCAIAPEIRTKPSYYHSFGMSENYVIFTEQPFRINMWKLITANCFGKPFYDAFSWEPQYKTRFHVVNKHTGQVLPWQYHTEPLLTFHQINAFEDQGCIVFDICSISSGNILDVFHLQNLRKAGQALDQLYNTMDLSYPSRFVLPLHVDPSVPVGHNLNPLSYTSARAIRKGHGKIWCTSEPLYHEEIKELAGGFEFPQINYARCHGKKYRFFYGCGFRHIVGDSLIKTDFNTKEIKIWREDGMYPSEPVFVPEPNSSEEDGGIILSVVVTPKQTQGTFLLVLDAKSFTELGRAEVPVQIPCGFHGIFVPQGHK</sequence>
<evidence type="ECO:0000256" key="10">
    <source>
        <dbReference type="ARBA" id="ARBA00036274"/>
    </source>
</evidence>
<comment type="catalytic activity">
    <reaction evidence="18">
        <text>all-trans-zeaxanthin + 2 O2 = 4,9-dimethyldodeca-2,4,6,8,10-pentaenedial + 2 (3R)-hydroxy-beta-ionone</text>
        <dbReference type="Rhea" id="RHEA:26393"/>
        <dbReference type="ChEBI" id="CHEBI:15379"/>
        <dbReference type="ChEBI" id="CHEBI:27547"/>
        <dbReference type="ChEBI" id="CHEBI:53171"/>
        <dbReference type="ChEBI" id="CHEBI:53173"/>
    </reaction>
    <physiologicalReaction direction="left-to-right" evidence="18">
        <dbReference type="Rhea" id="RHEA:26394"/>
    </physiologicalReaction>
</comment>
<feature type="binding site" evidence="23">
    <location>
        <position position="568"/>
    </location>
    <ligand>
        <name>Fe cation</name>
        <dbReference type="ChEBI" id="CHEBI:24875"/>
        <note>catalytic</note>
    </ligand>
</feature>
<dbReference type="Proteomes" id="UP000694421">
    <property type="component" value="Unplaced"/>
</dbReference>
<evidence type="ECO:0000256" key="8">
    <source>
        <dbReference type="ARBA" id="ARBA00023128"/>
    </source>
</evidence>
<comment type="catalytic activity">
    <reaction evidence="17">
        <text>all-trans-10'-apo-beta-carotenal + O2 = beta-ionone + 4,9-dimethyldodeca-2,4,6,8,10-pentaenedial</text>
        <dbReference type="Rhea" id="RHEA:68452"/>
        <dbReference type="ChEBI" id="CHEBI:15379"/>
        <dbReference type="ChEBI" id="CHEBI:32325"/>
        <dbReference type="ChEBI" id="CHEBI:53153"/>
        <dbReference type="ChEBI" id="CHEBI:53171"/>
    </reaction>
    <physiologicalReaction direction="left-to-right" evidence="17">
        <dbReference type="Rhea" id="RHEA:68453"/>
    </physiologicalReaction>
</comment>
<evidence type="ECO:0000256" key="9">
    <source>
        <dbReference type="ARBA" id="ARBA00035797"/>
    </source>
</evidence>
<comment type="similarity">
    <text evidence="2 24">Belongs to the carotenoid oxygenase family.</text>
</comment>
<evidence type="ECO:0000256" key="21">
    <source>
        <dbReference type="ARBA" id="ARBA00049190"/>
    </source>
</evidence>
<evidence type="ECO:0000256" key="22">
    <source>
        <dbReference type="ARBA" id="ARBA00049207"/>
    </source>
</evidence>
<accession>A0A8D0KNC1</accession>
<dbReference type="PANTHER" id="PTHR10543">
    <property type="entry name" value="BETA-CAROTENE DIOXYGENASE"/>
    <property type="match status" value="1"/>
</dbReference>
<name>A0A8D0KNC1_SALMN</name>
<comment type="catalytic activity">
    <reaction evidence="21">
        <text>beta-cryptoxanthin + O2 = all-trans-10'-apo-beta-carotenal + (3R)-hydroxy-beta-ionone</text>
        <dbReference type="Rhea" id="RHEA:68440"/>
        <dbReference type="ChEBI" id="CHEBI:10362"/>
        <dbReference type="ChEBI" id="CHEBI:15379"/>
        <dbReference type="ChEBI" id="CHEBI:53153"/>
        <dbReference type="ChEBI" id="CHEBI:53173"/>
    </reaction>
    <physiologicalReaction direction="left-to-right" evidence="21">
        <dbReference type="Rhea" id="RHEA:68441"/>
    </physiologicalReaction>
</comment>
<comment type="catalytic activity">
    <reaction evidence="14">
        <text>(3R)-3-hydroxy-10'-apo-beta-carotenal + O2 = 4,9-dimethyldodeca-2,4,6,8,10-pentaenedial + (3R)-hydroxy-beta-ionone</text>
        <dbReference type="Rhea" id="RHEA:68424"/>
        <dbReference type="ChEBI" id="CHEBI:15379"/>
        <dbReference type="ChEBI" id="CHEBI:53171"/>
        <dbReference type="ChEBI" id="CHEBI:53173"/>
        <dbReference type="ChEBI" id="CHEBI:177902"/>
    </reaction>
    <physiologicalReaction direction="left-to-right" evidence="14">
        <dbReference type="Rhea" id="RHEA:68425"/>
    </physiologicalReaction>
</comment>
<keyword evidence="3 23" id="KW-0479">Metal-binding</keyword>
<keyword evidence="8" id="KW-0496">Mitochondrion</keyword>
<dbReference type="GO" id="GO:0046872">
    <property type="term" value="F:metal ion binding"/>
    <property type="evidence" value="ECO:0007669"/>
    <property type="project" value="UniProtKB-KW"/>
</dbReference>
<evidence type="ECO:0000256" key="13">
    <source>
        <dbReference type="ARBA" id="ARBA00045336"/>
    </source>
</evidence>
<feature type="binding site" evidence="23">
    <location>
        <position position="351"/>
    </location>
    <ligand>
        <name>Fe cation</name>
        <dbReference type="ChEBI" id="CHEBI:24875"/>
        <note>catalytic</note>
    </ligand>
</feature>
<dbReference type="InterPro" id="IPR004294">
    <property type="entry name" value="Carotenoid_Oase"/>
</dbReference>
<dbReference type="Ensembl" id="ENSSMRT00000032261.1">
    <property type="protein sequence ID" value="ENSSMRP00000027631.1"/>
    <property type="gene ID" value="ENSSMRG00000021307.1"/>
</dbReference>
<evidence type="ECO:0000256" key="20">
    <source>
        <dbReference type="ARBA" id="ARBA00049156"/>
    </source>
</evidence>
<comment type="catalytic activity">
    <reaction evidence="16">
        <text>lutein + O2 = (3R,6R)-hydroxy-alpha-ionone + (3R)-3-hydroxy-10'-apo-beta-carotenal</text>
        <dbReference type="Rhea" id="RHEA:68428"/>
        <dbReference type="ChEBI" id="CHEBI:15379"/>
        <dbReference type="ChEBI" id="CHEBI:28838"/>
        <dbReference type="ChEBI" id="CHEBI:177902"/>
        <dbReference type="ChEBI" id="CHEBI:177904"/>
    </reaction>
    <physiologicalReaction direction="left-to-right" evidence="16">
        <dbReference type="Rhea" id="RHEA:68429"/>
    </physiologicalReaction>
</comment>
<keyword evidence="7" id="KW-0443">Lipid metabolism</keyword>
<proteinExistence type="inferred from homology"/>
<dbReference type="GO" id="GO:0005739">
    <property type="term" value="C:mitochondrion"/>
    <property type="evidence" value="ECO:0007669"/>
    <property type="project" value="UniProtKB-SubCell"/>
</dbReference>
<dbReference type="PANTHER" id="PTHR10543:SF122">
    <property type="entry name" value="CAROTENOID-CLEAVING DIOXYGENASE, MITOCHONDRIAL"/>
    <property type="match status" value="1"/>
</dbReference>
<dbReference type="GO" id="GO:0051881">
    <property type="term" value="P:regulation of mitochondrial membrane potential"/>
    <property type="evidence" value="ECO:0007669"/>
    <property type="project" value="Ensembl"/>
</dbReference>
<evidence type="ECO:0000256" key="5">
    <source>
        <dbReference type="ARBA" id="ARBA00023002"/>
    </source>
</evidence>
<dbReference type="AlphaFoldDB" id="A0A8D0KNC1"/>
<comment type="catalytic activity">
    <reaction evidence="9">
        <text>all-trans-zeaxanthin + O2 = (3R)-3-hydroxy-10'-apo-beta-carotenal + (3R)-hydroxy-beta-ionone</text>
        <dbReference type="Rhea" id="RHEA:68104"/>
        <dbReference type="ChEBI" id="CHEBI:15379"/>
        <dbReference type="ChEBI" id="CHEBI:27547"/>
        <dbReference type="ChEBI" id="CHEBI:53173"/>
        <dbReference type="ChEBI" id="CHEBI:177902"/>
    </reaction>
    <physiologicalReaction direction="left-to-right" evidence="9">
        <dbReference type="Rhea" id="RHEA:68105"/>
    </physiologicalReaction>
</comment>
<evidence type="ECO:0000256" key="1">
    <source>
        <dbReference type="ARBA" id="ARBA00004173"/>
    </source>
</evidence>
<evidence type="ECO:0000256" key="23">
    <source>
        <dbReference type="PIRSR" id="PIRSR604294-1"/>
    </source>
</evidence>
<comment type="cofactor">
    <cofactor evidence="23">
        <name>Fe(2+)</name>
        <dbReference type="ChEBI" id="CHEBI:29033"/>
    </cofactor>
    <text evidence="23">Binds 1 Fe(2+) ion per subunit.</text>
</comment>
<evidence type="ECO:0000256" key="24">
    <source>
        <dbReference type="RuleBase" id="RU003799"/>
    </source>
</evidence>
<comment type="catalytic activity">
    <reaction evidence="22">
        <text>13-cis-lycopene + O2 = 13-cis-10'-apo-lycopenal + (3E,5E)-6,10-dimethylundeca-3,5,9-trien-2-one</text>
        <dbReference type="Rhea" id="RHEA:68448"/>
        <dbReference type="ChEBI" id="CHEBI:15379"/>
        <dbReference type="ChEBI" id="CHEBI:67207"/>
        <dbReference type="ChEBI" id="CHEBI:177907"/>
        <dbReference type="ChEBI" id="CHEBI:177908"/>
    </reaction>
    <physiologicalReaction direction="left-to-right" evidence="22">
        <dbReference type="Rhea" id="RHEA:68449"/>
    </physiologicalReaction>
</comment>
<evidence type="ECO:0000256" key="18">
    <source>
        <dbReference type="ARBA" id="ARBA00048381"/>
    </source>
</evidence>
<evidence type="ECO:0000256" key="2">
    <source>
        <dbReference type="ARBA" id="ARBA00006787"/>
    </source>
</evidence>
<keyword evidence="6 23" id="KW-0408">Iron</keyword>
<dbReference type="GO" id="GO:0042574">
    <property type="term" value="P:retinal metabolic process"/>
    <property type="evidence" value="ECO:0007669"/>
    <property type="project" value="Ensembl"/>
</dbReference>